<organism evidence="1 2">
    <name type="scientific">Hyalomma asiaticum</name>
    <name type="common">Tick</name>
    <dbReference type="NCBI Taxonomy" id="266040"/>
    <lineage>
        <taxon>Eukaryota</taxon>
        <taxon>Metazoa</taxon>
        <taxon>Ecdysozoa</taxon>
        <taxon>Arthropoda</taxon>
        <taxon>Chelicerata</taxon>
        <taxon>Arachnida</taxon>
        <taxon>Acari</taxon>
        <taxon>Parasitiformes</taxon>
        <taxon>Ixodida</taxon>
        <taxon>Ixodoidea</taxon>
        <taxon>Ixodidae</taxon>
        <taxon>Hyalomminae</taxon>
        <taxon>Hyalomma</taxon>
    </lineage>
</organism>
<evidence type="ECO:0000313" key="2">
    <source>
        <dbReference type="Proteomes" id="UP000821845"/>
    </source>
</evidence>
<name>A0ACB7T181_HYAAI</name>
<accession>A0ACB7T181</accession>
<protein>
    <submittedName>
        <fullName evidence="1">Uncharacterized protein</fullName>
    </submittedName>
</protein>
<gene>
    <name evidence="1" type="ORF">HPB50_021904</name>
</gene>
<keyword evidence="2" id="KW-1185">Reference proteome</keyword>
<dbReference type="Proteomes" id="UP000821845">
    <property type="component" value="Chromosome 2"/>
</dbReference>
<sequence length="107" mass="11699">MSPTRGKHGARAGPSGAASKSFRLADRKRRAASEVKTKAPRGQKSTSRPRIVTTTSDEESVEVRMRIYQYRRYGVTRKRWFAAKSCGQDVLGGEGQVPVSNGVDGSE</sequence>
<evidence type="ECO:0000313" key="1">
    <source>
        <dbReference type="EMBL" id="KAH6939858.1"/>
    </source>
</evidence>
<reference evidence="1" key="1">
    <citation type="submission" date="2020-05" db="EMBL/GenBank/DDBJ databases">
        <title>Large-scale comparative analyses of tick genomes elucidate their genetic diversity and vector capacities.</title>
        <authorList>
            <person name="Jia N."/>
            <person name="Wang J."/>
            <person name="Shi W."/>
            <person name="Du L."/>
            <person name="Sun Y."/>
            <person name="Zhan W."/>
            <person name="Jiang J."/>
            <person name="Wang Q."/>
            <person name="Zhang B."/>
            <person name="Ji P."/>
            <person name="Sakyi L.B."/>
            <person name="Cui X."/>
            <person name="Yuan T."/>
            <person name="Jiang B."/>
            <person name="Yang W."/>
            <person name="Lam T.T.-Y."/>
            <person name="Chang Q."/>
            <person name="Ding S."/>
            <person name="Wang X."/>
            <person name="Zhu J."/>
            <person name="Ruan X."/>
            <person name="Zhao L."/>
            <person name="Wei J."/>
            <person name="Que T."/>
            <person name="Du C."/>
            <person name="Cheng J."/>
            <person name="Dai P."/>
            <person name="Han X."/>
            <person name="Huang E."/>
            <person name="Gao Y."/>
            <person name="Liu J."/>
            <person name="Shao H."/>
            <person name="Ye R."/>
            <person name="Li L."/>
            <person name="Wei W."/>
            <person name="Wang X."/>
            <person name="Wang C."/>
            <person name="Yang T."/>
            <person name="Huo Q."/>
            <person name="Li W."/>
            <person name="Guo W."/>
            <person name="Chen H."/>
            <person name="Zhou L."/>
            <person name="Ni X."/>
            <person name="Tian J."/>
            <person name="Zhou Y."/>
            <person name="Sheng Y."/>
            <person name="Liu T."/>
            <person name="Pan Y."/>
            <person name="Xia L."/>
            <person name="Li J."/>
            <person name="Zhao F."/>
            <person name="Cao W."/>
        </authorList>
    </citation>
    <scope>NUCLEOTIDE SEQUENCE</scope>
    <source>
        <strain evidence="1">Hyas-2018</strain>
    </source>
</reference>
<comment type="caution">
    <text evidence="1">The sequence shown here is derived from an EMBL/GenBank/DDBJ whole genome shotgun (WGS) entry which is preliminary data.</text>
</comment>
<proteinExistence type="predicted"/>
<dbReference type="EMBL" id="CM023482">
    <property type="protein sequence ID" value="KAH6939858.1"/>
    <property type="molecule type" value="Genomic_DNA"/>
</dbReference>